<evidence type="ECO:0000256" key="7">
    <source>
        <dbReference type="ARBA" id="ARBA00023170"/>
    </source>
</evidence>
<evidence type="ECO:0000256" key="2">
    <source>
        <dbReference type="ARBA" id="ARBA00022771"/>
    </source>
</evidence>
<keyword evidence="3 9" id="KW-0862">Zinc</keyword>
<keyword evidence="2 9" id="KW-0863">Zinc-finger</keyword>
<dbReference type="SMART" id="SM00399">
    <property type="entry name" value="ZnF_C4"/>
    <property type="match status" value="1"/>
</dbReference>
<dbReference type="PROSITE" id="PS51843">
    <property type="entry name" value="NR_LBD"/>
    <property type="match status" value="1"/>
</dbReference>
<dbReference type="Pfam" id="PF00105">
    <property type="entry name" value="zf-C4"/>
    <property type="match status" value="1"/>
</dbReference>
<dbReference type="GO" id="GO:0009755">
    <property type="term" value="P:hormone-mediated signaling pathway"/>
    <property type="evidence" value="ECO:0000318"/>
    <property type="project" value="GO_Central"/>
</dbReference>
<dbReference type="SMART" id="SM00430">
    <property type="entry name" value="HOLI"/>
    <property type="match status" value="1"/>
</dbReference>
<dbReference type="SUPFAM" id="SSF48508">
    <property type="entry name" value="Nuclear receptor ligand-binding domain"/>
    <property type="match status" value="1"/>
</dbReference>
<feature type="coiled-coil region" evidence="10">
    <location>
        <begin position="120"/>
        <end position="150"/>
    </location>
</feature>
<dbReference type="PANTHER" id="PTHR24082:SF497">
    <property type="entry name" value="PEROXISOME PROLIFERATOR-ACTIVATED RECEPTOR GAMMA-LIKE"/>
    <property type="match status" value="1"/>
</dbReference>
<dbReference type="InterPro" id="IPR050234">
    <property type="entry name" value="Nuclear_hormone_rcpt_NR1"/>
</dbReference>
<dbReference type="AlphaFoldDB" id="A0A7M7NVX1"/>
<reference evidence="13" key="2">
    <citation type="submission" date="2021-01" db="UniProtKB">
        <authorList>
            <consortium name="EnsemblMetazoa"/>
        </authorList>
    </citation>
    <scope>IDENTIFICATION</scope>
</reference>
<dbReference type="OMA" id="IHDMDTF"/>
<proteinExistence type="inferred from homology"/>
<dbReference type="FunCoup" id="A0A7M7NVX1">
    <property type="interactions" value="906"/>
</dbReference>
<protein>
    <submittedName>
        <fullName evidence="13">Uncharacterized protein</fullName>
    </submittedName>
</protein>
<keyword evidence="4 9" id="KW-0805">Transcription regulation</keyword>
<reference evidence="14" key="1">
    <citation type="submission" date="2015-02" db="EMBL/GenBank/DDBJ databases">
        <title>Genome sequencing for Strongylocentrotus purpuratus.</title>
        <authorList>
            <person name="Murali S."/>
            <person name="Liu Y."/>
            <person name="Vee V."/>
            <person name="English A."/>
            <person name="Wang M."/>
            <person name="Skinner E."/>
            <person name="Han Y."/>
            <person name="Muzny D.M."/>
            <person name="Worley K.C."/>
            <person name="Gibbs R.A."/>
        </authorList>
    </citation>
    <scope>NUCLEOTIDE SEQUENCE</scope>
</reference>
<dbReference type="Proteomes" id="UP000007110">
    <property type="component" value="Unassembled WGS sequence"/>
</dbReference>
<dbReference type="PANTHER" id="PTHR24082">
    <property type="entry name" value="NUCLEAR HORMONE RECEPTOR"/>
    <property type="match status" value="1"/>
</dbReference>
<evidence type="ECO:0000256" key="4">
    <source>
        <dbReference type="ARBA" id="ARBA00023015"/>
    </source>
</evidence>
<dbReference type="GO" id="GO:0005634">
    <property type="term" value="C:nucleus"/>
    <property type="evidence" value="ECO:0000318"/>
    <property type="project" value="GO_Central"/>
</dbReference>
<evidence type="ECO:0000256" key="10">
    <source>
        <dbReference type="SAM" id="Coils"/>
    </source>
</evidence>
<dbReference type="InterPro" id="IPR001723">
    <property type="entry name" value="Nuclear_hrmn_rcpt"/>
</dbReference>
<evidence type="ECO:0000256" key="8">
    <source>
        <dbReference type="ARBA" id="ARBA00023242"/>
    </source>
</evidence>
<keyword evidence="5 9" id="KW-0238">DNA-binding</keyword>
<keyword evidence="1 9" id="KW-0479">Metal-binding</keyword>
<dbReference type="Gene3D" id="1.10.565.10">
    <property type="entry name" value="Retinoid X Receptor"/>
    <property type="match status" value="1"/>
</dbReference>
<feature type="domain" description="Nuclear receptor" evidence="11">
    <location>
        <begin position="37"/>
        <end position="115"/>
    </location>
</feature>
<feature type="domain" description="NR LBD" evidence="12">
    <location>
        <begin position="168"/>
        <end position="391"/>
    </location>
</feature>
<dbReference type="FunFam" id="1.10.565.10:FF:000078">
    <property type="entry name" value="Peroxisome proliferator-activated receptor gamma"/>
    <property type="match status" value="1"/>
</dbReference>
<dbReference type="GO" id="GO:0000122">
    <property type="term" value="P:negative regulation of transcription by RNA polymerase II"/>
    <property type="evidence" value="ECO:0000318"/>
    <property type="project" value="GO_Central"/>
</dbReference>
<dbReference type="InterPro" id="IPR013088">
    <property type="entry name" value="Znf_NHR/GATA"/>
</dbReference>
<name>A0A7M7NVX1_STRPU</name>
<dbReference type="OrthoDB" id="7634782at2759"/>
<comment type="subcellular location">
    <subcellularLocation>
        <location evidence="9">Nucleus</location>
    </subcellularLocation>
</comment>
<evidence type="ECO:0000313" key="14">
    <source>
        <dbReference type="Proteomes" id="UP000007110"/>
    </source>
</evidence>
<dbReference type="GeneID" id="576339"/>
<organism evidence="13 14">
    <name type="scientific">Strongylocentrotus purpuratus</name>
    <name type="common">Purple sea urchin</name>
    <dbReference type="NCBI Taxonomy" id="7668"/>
    <lineage>
        <taxon>Eukaryota</taxon>
        <taxon>Metazoa</taxon>
        <taxon>Echinodermata</taxon>
        <taxon>Eleutherozoa</taxon>
        <taxon>Echinozoa</taxon>
        <taxon>Echinoidea</taxon>
        <taxon>Euechinoidea</taxon>
        <taxon>Echinacea</taxon>
        <taxon>Camarodonta</taxon>
        <taxon>Echinidea</taxon>
        <taxon>Strongylocentrotidae</taxon>
        <taxon>Strongylocentrotus</taxon>
    </lineage>
</organism>
<dbReference type="InterPro" id="IPR035500">
    <property type="entry name" value="NHR-like_dom_sf"/>
</dbReference>
<dbReference type="PRINTS" id="PR00047">
    <property type="entry name" value="STROIDFINGER"/>
</dbReference>
<keyword evidence="8 9" id="KW-0539">Nucleus</keyword>
<evidence type="ECO:0000256" key="6">
    <source>
        <dbReference type="ARBA" id="ARBA00023163"/>
    </source>
</evidence>
<comment type="similarity">
    <text evidence="9">Belongs to the nuclear hormone receptor family.</text>
</comment>
<dbReference type="RefSeq" id="XP_030842204.1">
    <property type="nucleotide sequence ID" value="XM_030986344.1"/>
</dbReference>
<keyword evidence="10" id="KW-0175">Coiled coil</keyword>
<dbReference type="GO" id="GO:0008270">
    <property type="term" value="F:zinc ion binding"/>
    <property type="evidence" value="ECO:0007669"/>
    <property type="project" value="UniProtKB-KW"/>
</dbReference>
<dbReference type="GO" id="GO:0000978">
    <property type="term" value="F:RNA polymerase II cis-regulatory region sequence-specific DNA binding"/>
    <property type="evidence" value="ECO:0000318"/>
    <property type="project" value="GO_Central"/>
</dbReference>
<evidence type="ECO:0000256" key="3">
    <source>
        <dbReference type="ARBA" id="ARBA00022833"/>
    </source>
</evidence>
<dbReference type="InterPro" id="IPR000536">
    <property type="entry name" value="Nucl_hrmn_rcpt_lig-bd"/>
</dbReference>
<dbReference type="GO" id="GO:0030154">
    <property type="term" value="P:cell differentiation"/>
    <property type="evidence" value="ECO:0000318"/>
    <property type="project" value="GO_Central"/>
</dbReference>
<evidence type="ECO:0000256" key="9">
    <source>
        <dbReference type="RuleBase" id="RU004334"/>
    </source>
</evidence>
<dbReference type="GO" id="GO:0004879">
    <property type="term" value="F:nuclear receptor activity"/>
    <property type="evidence" value="ECO:0000318"/>
    <property type="project" value="GO_Central"/>
</dbReference>
<accession>A0A7M7NVX1</accession>
<dbReference type="Gene3D" id="3.30.50.10">
    <property type="entry name" value="Erythroid Transcription Factor GATA-1, subunit A"/>
    <property type="match status" value="1"/>
</dbReference>
<evidence type="ECO:0000256" key="5">
    <source>
        <dbReference type="ARBA" id="ARBA00023125"/>
    </source>
</evidence>
<dbReference type="GO" id="GO:0090575">
    <property type="term" value="C:RNA polymerase II transcription regulator complex"/>
    <property type="evidence" value="ECO:0000318"/>
    <property type="project" value="GO_Central"/>
</dbReference>
<dbReference type="PROSITE" id="PS00031">
    <property type="entry name" value="NUCLEAR_REC_DBD_1"/>
    <property type="match status" value="1"/>
</dbReference>
<evidence type="ECO:0000259" key="11">
    <source>
        <dbReference type="PROSITE" id="PS51030"/>
    </source>
</evidence>
<evidence type="ECO:0000256" key="1">
    <source>
        <dbReference type="ARBA" id="ARBA00022723"/>
    </source>
</evidence>
<dbReference type="KEGG" id="spu:576339"/>
<dbReference type="PROSITE" id="PS51030">
    <property type="entry name" value="NUCLEAR_REC_DBD_2"/>
    <property type="match status" value="1"/>
</dbReference>
<keyword evidence="14" id="KW-1185">Reference proteome</keyword>
<evidence type="ECO:0000313" key="13">
    <source>
        <dbReference type="EnsemblMetazoa" id="XP_030842204"/>
    </source>
</evidence>
<dbReference type="SUPFAM" id="SSF57716">
    <property type="entry name" value="Glucocorticoid receptor-like (DNA-binding domain)"/>
    <property type="match status" value="1"/>
</dbReference>
<dbReference type="Pfam" id="PF00104">
    <property type="entry name" value="Hormone_recep"/>
    <property type="match status" value="1"/>
</dbReference>
<keyword evidence="6 9" id="KW-0804">Transcription</keyword>
<dbReference type="InParanoid" id="A0A7M7NVX1"/>
<sequence>MMENVYVCRQPLRVKVERSKPYKMSGCDKYLDYVELSMKCRVCGDKASGFHYGVHSCEGCKGFFRRTHRMKLVYKPCPFVKTEPCKINIATRNKCQYCRFQKCMQVGMSHDASRFGRMPREERLRLLEELKDEETEATEEEKHRAEIRELTDRIHSIYINMWMGQFISMPVGSRATRSKEPNGKTEDHKSMKELTEKEALTKFCRGALLAIIESLAKFAKKLQEFKNLDLNDQVCLLKHAAFEVALIATSSRYASEGLWFPTDGVYFTKKMLEQLEISFFDGKFKFFEKMKKLNLTERELALFCVLSLTSPDRDELIERDEVEKFQEQVLEAIQIELRTNHSNHRMLLPRLLSLLVDLRQLVLDHIKQVQQLMLMDDPSYSGPPPLIKEIFGLY</sequence>
<dbReference type="GO" id="GO:0030522">
    <property type="term" value="P:intracellular receptor signaling pathway"/>
    <property type="evidence" value="ECO:0000318"/>
    <property type="project" value="GO_Central"/>
</dbReference>
<evidence type="ECO:0000259" key="12">
    <source>
        <dbReference type="PROSITE" id="PS51843"/>
    </source>
</evidence>
<dbReference type="PRINTS" id="PR00398">
    <property type="entry name" value="STRDHORMONER"/>
</dbReference>
<dbReference type="InterPro" id="IPR001628">
    <property type="entry name" value="Znf_hrmn_rcpt"/>
</dbReference>
<dbReference type="GO" id="GO:0045944">
    <property type="term" value="P:positive regulation of transcription by RNA polymerase II"/>
    <property type="evidence" value="ECO:0000318"/>
    <property type="project" value="GO_Central"/>
</dbReference>
<keyword evidence="7 9" id="KW-0675">Receptor</keyword>
<dbReference type="EnsemblMetazoa" id="XM_030986344">
    <property type="protein sequence ID" value="XP_030842204"/>
    <property type="gene ID" value="LOC576339"/>
</dbReference>